<dbReference type="PANTHER" id="PTHR33511">
    <property type="entry name" value="OS06G0632400 PROTEIN"/>
    <property type="match status" value="1"/>
</dbReference>
<organism evidence="2 3">
    <name type="scientific">Canna indica</name>
    <name type="common">Indian-shot</name>
    <dbReference type="NCBI Taxonomy" id="4628"/>
    <lineage>
        <taxon>Eukaryota</taxon>
        <taxon>Viridiplantae</taxon>
        <taxon>Streptophyta</taxon>
        <taxon>Embryophyta</taxon>
        <taxon>Tracheophyta</taxon>
        <taxon>Spermatophyta</taxon>
        <taxon>Magnoliopsida</taxon>
        <taxon>Liliopsida</taxon>
        <taxon>Zingiberales</taxon>
        <taxon>Cannaceae</taxon>
        <taxon>Canna</taxon>
    </lineage>
</organism>
<sequence length="178" mass="20009">MRRGRKSTLLANLFGFRRSAHGKKREEEGEARPPWQRRIRPSCDDEDDGGYWYAEPDIDSKAKKYIEKSSQLSTRTVTGRSRCLLSVKAQLFPGVFPALCSRRICNAAQDSPETHLGRPLALSPYPPPSLPRVPTPRLSIPGFDGISCSIGLYVLDHDGPDRCETDSDVLRGYKEFRS</sequence>
<keyword evidence="3" id="KW-1185">Reference proteome</keyword>
<feature type="region of interest" description="Disordered" evidence="1">
    <location>
        <begin position="20"/>
        <end position="42"/>
    </location>
</feature>
<proteinExistence type="predicted"/>
<dbReference type="AlphaFoldDB" id="A0AAQ3KAF1"/>
<gene>
    <name evidence="2" type="ORF">Cni_G12731</name>
</gene>
<reference evidence="2 3" key="1">
    <citation type="submission" date="2023-10" db="EMBL/GenBank/DDBJ databases">
        <title>Chromosome-scale genome assembly provides insights into flower coloration mechanisms of Canna indica.</title>
        <authorList>
            <person name="Li C."/>
        </authorList>
    </citation>
    <scope>NUCLEOTIDE SEQUENCE [LARGE SCALE GENOMIC DNA]</scope>
    <source>
        <tissue evidence="2">Flower</tissue>
    </source>
</reference>
<protein>
    <submittedName>
        <fullName evidence="2">Uncharacterized protein</fullName>
    </submittedName>
</protein>
<evidence type="ECO:0000313" key="3">
    <source>
        <dbReference type="Proteomes" id="UP001327560"/>
    </source>
</evidence>
<evidence type="ECO:0000313" key="2">
    <source>
        <dbReference type="EMBL" id="WOL04010.1"/>
    </source>
</evidence>
<name>A0AAQ3KAF1_9LILI</name>
<dbReference type="Proteomes" id="UP001327560">
    <property type="component" value="Chromosome 4"/>
</dbReference>
<evidence type="ECO:0000256" key="1">
    <source>
        <dbReference type="SAM" id="MobiDB-lite"/>
    </source>
</evidence>
<accession>A0AAQ3KAF1</accession>
<dbReference type="EMBL" id="CP136893">
    <property type="protein sequence ID" value="WOL04010.1"/>
    <property type="molecule type" value="Genomic_DNA"/>
</dbReference>